<dbReference type="Pfam" id="PF20974">
    <property type="entry name" value="tRNA-synt_1c_C2"/>
    <property type="match status" value="1"/>
</dbReference>
<evidence type="ECO:0000256" key="5">
    <source>
        <dbReference type="ARBA" id="ARBA00022840"/>
    </source>
</evidence>
<feature type="binding site" evidence="9">
    <location>
        <begin position="35"/>
        <end position="37"/>
    </location>
    <ligand>
        <name>ATP</name>
        <dbReference type="ChEBI" id="CHEBI:30616"/>
    </ligand>
</feature>
<dbReference type="Pfam" id="PF03950">
    <property type="entry name" value="tRNA-synt_1c_C"/>
    <property type="match status" value="1"/>
</dbReference>
<keyword evidence="15" id="KW-1185">Reference proteome</keyword>
<feature type="domain" description="Glutamyl/glutaminyl-tRNA synthetase class Ib anti-codon binding" evidence="12">
    <location>
        <begin position="342"/>
        <end position="441"/>
    </location>
</feature>
<dbReference type="Pfam" id="PF00749">
    <property type="entry name" value="tRNA-synt_1c"/>
    <property type="match status" value="1"/>
</dbReference>
<feature type="binding site" evidence="9">
    <location>
        <position position="68"/>
    </location>
    <ligand>
        <name>L-glutamine</name>
        <dbReference type="ChEBI" id="CHEBI:58359"/>
    </ligand>
</feature>
<dbReference type="InterPro" id="IPR001412">
    <property type="entry name" value="aa-tRNA-synth_I_CS"/>
</dbReference>
<dbReference type="InterPro" id="IPR020056">
    <property type="entry name" value="Rbsml_bL25/Gln-tRNA_synth_N"/>
</dbReference>
<gene>
    <name evidence="9 14" type="primary">glnS</name>
    <name evidence="14" type="ORF">V6256_05430</name>
</gene>
<dbReference type="GO" id="GO:0004819">
    <property type="term" value="F:glutamine-tRNA ligase activity"/>
    <property type="evidence" value="ECO:0007669"/>
    <property type="project" value="UniProtKB-EC"/>
</dbReference>
<protein>
    <recommendedName>
        <fullName evidence="9">Glutamine--tRNA ligase</fullName>
        <ecNumber evidence="9">6.1.1.18</ecNumber>
    </recommendedName>
    <alternativeName>
        <fullName evidence="9">Glutaminyl-tRNA synthetase</fullName>
        <shortName evidence="9">GlnRS</shortName>
    </alternativeName>
</protein>
<comment type="similarity">
    <text evidence="1 9 10">Belongs to the class-I aminoacyl-tRNA synthetase family.</text>
</comment>
<evidence type="ECO:0000256" key="3">
    <source>
        <dbReference type="ARBA" id="ARBA00022598"/>
    </source>
</evidence>
<dbReference type="HAMAP" id="MF_00126">
    <property type="entry name" value="Gln_tRNA_synth"/>
    <property type="match status" value="1"/>
</dbReference>
<dbReference type="NCBIfam" id="TIGR00440">
    <property type="entry name" value="glnS"/>
    <property type="match status" value="1"/>
</dbReference>
<comment type="caution">
    <text evidence="9">Lacks conserved residue(s) required for the propagation of feature annotation.</text>
</comment>
<dbReference type="InterPro" id="IPR022861">
    <property type="entry name" value="Gln_tRNA_ligase_bac"/>
</dbReference>
<evidence type="ECO:0000259" key="11">
    <source>
        <dbReference type="Pfam" id="PF00749"/>
    </source>
</evidence>
<feature type="binding site" evidence="9">
    <location>
        <position position="213"/>
    </location>
    <ligand>
        <name>L-glutamine</name>
        <dbReference type="ChEBI" id="CHEBI:58359"/>
    </ligand>
</feature>
<evidence type="ECO:0000256" key="8">
    <source>
        <dbReference type="ARBA" id="ARBA00048270"/>
    </source>
</evidence>
<evidence type="ECO:0000256" key="1">
    <source>
        <dbReference type="ARBA" id="ARBA00005594"/>
    </source>
</evidence>
<dbReference type="InterPro" id="IPR020061">
    <property type="entry name" value="Glu_tRNA_lig_a-bdl"/>
</dbReference>
<evidence type="ECO:0000256" key="9">
    <source>
        <dbReference type="HAMAP-Rule" id="MF_00126"/>
    </source>
</evidence>
<dbReference type="InterPro" id="IPR049437">
    <property type="entry name" value="tRNA-synt_1c_C2"/>
</dbReference>
<evidence type="ECO:0000313" key="14">
    <source>
        <dbReference type="EMBL" id="MEL0629046.1"/>
    </source>
</evidence>
<dbReference type="InterPro" id="IPR014729">
    <property type="entry name" value="Rossmann-like_a/b/a_fold"/>
</dbReference>
<dbReference type="RefSeq" id="WP_341597058.1">
    <property type="nucleotide sequence ID" value="NZ_JBAKAZ010000013.1"/>
</dbReference>
<evidence type="ECO:0000256" key="6">
    <source>
        <dbReference type="ARBA" id="ARBA00022917"/>
    </source>
</evidence>
<dbReference type="InterPro" id="IPR020059">
    <property type="entry name" value="Glu/Gln-tRNA-synth_Ib_codon-bd"/>
</dbReference>
<feature type="short sequence motif" description="'KMSKS' region" evidence="9">
    <location>
        <begin position="269"/>
        <end position="273"/>
    </location>
</feature>
<feature type="binding site" evidence="9">
    <location>
        <position position="232"/>
    </location>
    <ligand>
        <name>ATP</name>
        <dbReference type="ChEBI" id="CHEBI:30616"/>
    </ligand>
</feature>
<dbReference type="InterPro" id="IPR050132">
    <property type="entry name" value="Gln/Glu-tRNA_Ligase"/>
</dbReference>
<feature type="short sequence motif" description="'HIGH' region" evidence="9">
    <location>
        <begin position="34"/>
        <end position="44"/>
    </location>
</feature>
<feature type="domain" description="Glutamyl/glutaminyl-tRNA synthetase class Ib catalytic" evidence="11">
    <location>
        <begin position="28"/>
        <end position="338"/>
    </location>
</feature>
<dbReference type="InterPro" id="IPR020058">
    <property type="entry name" value="Glu/Gln-tRNA-synth_Ib_cat-dom"/>
</dbReference>
<dbReference type="Gene3D" id="1.10.1160.10">
    <property type="entry name" value="Glutamyl-trna Synthetase, Domain 2"/>
    <property type="match status" value="1"/>
</dbReference>
<evidence type="ECO:0000256" key="4">
    <source>
        <dbReference type="ARBA" id="ARBA00022741"/>
    </source>
</evidence>
<comment type="caution">
    <text evidence="14">The sequence shown here is derived from an EMBL/GenBank/DDBJ whole genome shotgun (WGS) entry which is preliminary data.</text>
</comment>
<evidence type="ECO:0000256" key="2">
    <source>
        <dbReference type="ARBA" id="ARBA00022490"/>
    </source>
</evidence>
<dbReference type="Gene3D" id="2.40.240.10">
    <property type="entry name" value="Ribosomal Protein L25, Chain P"/>
    <property type="match status" value="2"/>
</dbReference>
<sequence length="553" mass="63274">MSELETRPSNFIRTIIENDLESGKHQTIHTRFPPEPNGYLHIGHAKSICLNFGLALDYPGAACNLRFDDTNPVKEDADYVAAIQKDVSWLGFEWEGDIRYSSNYFEQLFDYAVELIENNKAYVCELNAEQTREYRGTLTSPGKDSPFRDRPIEESLDLFKRMRAGEFEEGTMMLRAKIDMASPNMKMRDPVIYRIRFAHHHQTGDKWCIYPMYDFTHCISDAIEGITHSLCTLEFEDHRPLYDWVLANISIECKPRQIEFSRLNLQYTLTSKRKLNALIEENIVTGWDDPRMPTISGMRRRGYPAASLREFAKRIGVTKQENTVELASLEACVRENLEANGPRAMAVLDPVKVTISNYEEDKIEQLTAPSHPKDESMGSRTVPFSREIYIDAADFREEANKKYKRLVLGKEVRLRNAYMIKAEQVVKDEAGNITEIICSYDPTTLGKNPADGRKPKGVIHWVSAASNHPAEFRIYDRLFTVENPAAAEDVHTVLYPESLVVKHGFVENSLVDAKPEMAYQFEREGYFCADNQDSSADNLVFNRTVALRDSWGG</sequence>
<dbReference type="PRINTS" id="PR00987">
    <property type="entry name" value="TRNASYNTHGLU"/>
</dbReference>
<reference evidence="14 15" key="1">
    <citation type="submission" date="2024-02" db="EMBL/GenBank/DDBJ databases">
        <title>Bacteria isolated from the canopy kelp, Nereocystis luetkeana.</title>
        <authorList>
            <person name="Pfister C.A."/>
            <person name="Younker I.T."/>
            <person name="Light S.H."/>
        </authorList>
    </citation>
    <scope>NUCLEOTIDE SEQUENCE [LARGE SCALE GENOMIC DNA]</scope>
    <source>
        <strain evidence="14 15">TI.1.05</strain>
    </source>
</reference>
<keyword evidence="6 9" id="KW-0648">Protein biosynthesis</keyword>
<dbReference type="Gene3D" id="3.90.800.10">
    <property type="entry name" value="Glutamyl-tRNA Synthetase, Domain 3"/>
    <property type="match status" value="1"/>
</dbReference>
<evidence type="ECO:0000259" key="13">
    <source>
        <dbReference type="Pfam" id="PF20974"/>
    </source>
</evidence>
<dbReference type="EMBL" id="JBAKAZ010000013">
    <property type="protein sequence ID" value="MEL0629046.1"/>
    <property type="molecule type" value="Genomic_DNA"/>
</dbReference>
<comment type="subunit">
    <text evidence="9">Monomer.</text>
</comment>
<dbReference type="PANTHER" id="PTHR43097:SF5">
    <property type="entry name" value="GLUTAMATE--TRNA LIGASE"/>
    <property type="match status" value="1"/>
</dbReference>
<evidence type="ECO:0000256" key="7">
    <source>
        <dbReference type="ARBA" id="ARBA00023146"/>
    </source>
</evidence>
<comment type="catalytic activity">
    <reaction evidence="8 9">
        <text>tRNA(Gln) + L-glutamine + ATP = L-glutaminyl-tRNA(Gln) + AMP + diphosphate</text>
        <dbReference type="Rhea" id="RHEA:20121"/>
        <dbReference type="Rhea" id="RHEA-COMP:9662"/>
        <dbReference type="Rhea" id="RHEA-COMP:9681"/>
        <dbReference type="ChEBI" id="CHEBI:30616"/>
        <dbReference type="ChEBI" id="CHEBI:33019"/>
        <dbReference type="ChEBI" id="CHEBI:58359"/>
        <dbReference type="ChEBI" id="CHEBI:78442"/>
        <dbReference type="ChEBI" id="CHEBI:78521"/>
        <dbReference type="ChEBI" id="CHEBI:456215"/>
        <dbReference type="EC" id="6.1.1.18"/>
    </reaction>
</comment>
<keyword evidence="3 9" id="KW-0436">Ligase</keyword>
<feature type="domain" description="tRNA synthetases class I (E and Q) anti-codon binding" evidence="13">
    <location>
        <begin position="458"/>
        <end position="530"/>
    </location>
</feature>
<keyword evidence="7 9" id="KW-0030">Aminoacyl-tRNA synthetase</keyword>
<dbReference type="InterPro" id="IPR011035">
    <property type="entry name" value="Ribosomal_bL25/Gln-tRNA_synth"/>
</dbReference>
<dbReference type="Proteomes" id="UP001369082">
    <property type="component" value="Unassembled WGS sequence"/>
</dbReference>
<dbReference type="EC" id="6.1.1.18" evidence="9"/>
<keyword evidence="2 9" id="KW-0963">Cytoplasm</keyword>
<dbReference type="PROSITE" id="PS00178">
    <property type="entry name" value="AA_TRNA_LIGASE_I"/>
    <property type="match status" value="1"/>
</dbReference>
<dbReference type="SUPFAM" id="SSF52374">
    <property type="entry name" value="Nucleotidylyl transferase"/>
    <property type="match status" value="1"/>
</dbReference>
<feature type="binding site" evidence="9">
    <location>
        <begin position="262"/>
        <end position="263"/>
    </location>
    <ligand>
        <name>ATP</name>
        <dbReference type="ChEBI" id="CHEBI:30616"/>
    </ligand>
</feature>
<comment type="subcellular location">
    <subcellularLocation>
        <location evidence="9">Cytoplasm</location>
    </subcellularLocation>
</comment>
<proteinExistence type="inferred from homology"/>
<name>A0ABU9GP29_9GAMM</name>
<dbReference type="SUPFAM" id="SSF50715">
    <property type="entry name" value="Ribosomal protein L25-like"/>
    <property type="match status" value="1"/>
</dbReference>
<dbReference type="PANTHER" id="PTHR43097">
    <property type="entry name" value="GLUTAMINE-TRNA LIGASE"/>
    <property type="match status" value="1"/>
</dbReference>
<feature type="binding site" evidence="9">
    <location>
        <begin position="41"/>
        <end position="47"/>
    </location>
    <ligand>
        <name>ATP</name>
        <dbReference type="ChEBI" id="CHEBI:30616"/>
    </ligand>
</feature>
<accession>A0ABU9GP29</accession>
<evidence type="ECO:0000313" key="15">
    <source>
        <dbReference type="Proteomes" id="UP001369082"/>
    </source>
</evidence>
<evidence type="ECO:0000256" key="10">
    <source>
        <dbReference type="RuleBase" id="RU363037"/>
    </source>
</evidence>
<dbReference type="Gene3D" id="3.40.50.620">
    <property type="entry name" value="HUPs"/>
    <property type="match status" value="1"/>
</dbReference>
<organism evidence="14 15">
    <name type="scientific">Psychromonas aquatilis</name>
    <dbReference type="NCBI Taxonomy" id="2005072"/>
    <lineage>
        <taxon>Bacteria</taxon>
        <taxon>Pseudomonadati</taxon>
        <taxon>Pseudomonadota</taxon>
        <taxon>Gammaproteobacteria</taxon>
        <taxon>Alteromonadales</taxon>
        <taxon>Psychromonadaceae</taxon>
        <taxon>Psychromonas</taxon>
    </lineage>
</organism>
<evidence type="ECO:0000259" key="12">
    <source>
        <dbReference type="Pfam" id="PF03950"/>
    </source>
</evidence>
<dbReference type="NCBIfam" id="NF011291">
    <property type="entry name" value="PRK14703.1"/>
    <property type="match status" value="1"/>
</dbReference>
<dbReference type="InterPro" id="IPR000924">
    <property type="entry name" value="Glu/Gln-tRNA-synth"/>
</dbReference>
<keyword evidence="4 9" id="KW-0547">Nucleotide-binding</keyword>
<dbReference type="InterPro" id="IPR004514">
    <property type="entry name" value="Gln-tRNA-synth"/>
</dbReference>
<keyword evidence="5 9" id="KW-0067">ATP-binding</keyword>